<comment type="caution">
    <text evidence="2">The sequence shown here is derived from an EMBL/GenBank/DDBJ whole genome shotgun (WGS) entry which is preliminary data.</text>
</comment>
<dbReference type="EMBL" id="BNCQ01000033">
    <property type="protein sequence ID" value="GIM09887.1"/>
    <property type="molecule type" value="Genomic_DNA"/>
</dbReference>
<dbReference type="Proteomes" id="UP000722791">
    <property type="component" value="Unassembled WGS sequence"/>
</dbReference>
<feature type="compositionally biased region" description="Gly residues" evidence="1">
    <location>
        <begin position="67"/>
        <end position="78"/>
    </location>
</feature>
<feature type="non-terminal residue" evidence="2">
    <location>
        <position position="147"/>
    </location>
</feature>
<feature type="non-terminal residue" evidence="2">
    <location>
        <position position="1"/>
    </location>
</feature>
<evidence type="ECO:0000256" key="1">
    <source>
        <dbReference type="SAM" id="MobiDB-lite"/>
    </source>
</evidence>
<dbReference type="AlphaFoldDB" id="A0A8J4GM32"/>
<sequence>QNSFQTPYIPYGSTWPYGNEHNCVYDPTVPHSLRCEVQGAALVPQAGAVESRGGSVEGAAGAAGLQRPGGGGGGGDGGISVVGIPNECCHVSCECSHRQDEQQQTPGSGARDRTGSGGGLTTFSPGPAPPLTAGDNSPLSYMVVQQP</sequence>
<reference evidence="2" key="1">
    <citation type="journal article" date="2021" name="Proc. Natl. Acad. Sci. U.S.A.">
        <title>Three genomes in the algal genus Volvox reveal the fate of a haploid sex-determining region after a transition to homothallism.</title>
        <authorList>
            <person name="Yamamoto K."/>
            <person name="Hamaji T."/>
            <person name="Kawai-Toyooka H."/>
            <person name="Matsuzaki R."/>
            <person name="Takahashi F."/>
            <person name="Nishimura Y."/>
            <person name="Kawachi M."/>
            <person name="Noguchi H."/>
            <person name="Minakuchi Y."/>
            <person name="Umen J.G."/>
            <person name="Toyoda A."/>
            <person name="Nozaki H."/>
        </authorList>
    </citation>
    <scope>NUCLEOTIDE SEQUENCE</scope>
    <source>
        <strain evidence="2">NIES-3785</strain>
    </source>
</reference>
<accession>A0A8J4GM32</accession>
<protein>
    <submittedName>
        <fullName evidence="2">Uncharacterized protein</fullName>
    </submittedName>
</protein>
<organism evidence="2 3">
    <name type="scientific">Volvox reticuliferus</name>
    <dbReference type="NCBI Taxonomy" id="1737510"/>
    <lineage>
        <taxon>Eukaryota</taxon>
        <taxon>Viridiplantae</taxon>
        <taxon>Chlorophyta</taxon>
        <taxon>core chlorophytes</taxon>
        <taxon>Chlorophyceae</taxon>
        <taxon>CS clade</taxon>
        <taxon>Chlamydomonadales</taxon>
        <taxon>Volvocaceae</taxon>
        <taxon>Volvox</taxon>
    </lineage>
</organism>
<name>A0A8J4GM32_9CHLO</name>
<gene>
    <name evidence="2" type="ORF">Vretimale_13681</name>
</gene>
<feature type="region of interest" description="Disordered" evidence="1">
    <location>
        <begin position="47"/>
        <end position="78"/>
    </location>
</feature>
<evidence type="ECO:0000313" key="2">
    <source>
        <dbReference type="EMBL" id="GIM09887.1"/>
    </source>
</evidence>
<feature type="region of interest" description="Disordered" evidence="1">
    <location>
        <begin position="99"/>
        <end position="139"/>
    </location>
</feature>
<proteinExistence type="predicted"/>
<evidence type="ECO:0000313" key="3">
    <source>
        <dbReference type="Proteomes" id="UP000722791"/>
    </source>
</evidence>